<feature type="compositionally biased region" description="Basic and acidic residues" evidence="1">
    <location>
        <begin position="42"/>
        <end position="65"/>
    </location>
</feature>
<keyword evidence="3" id="KW-1185">Reference proteome</keyword>
<sequence>MEKRRGRKVVADNRRIWIERREWRWNKEKGSWMEGEGEEDKEGGKDQQEKEVVRGEHMKEEDKERKWRKSGIWRKGEERKIEEEWKRSRMKWGNDGRGEGEGGI</sequence>
<evidence type="ECO:0000313" key="2">
    <source>
        <dbReference type="EMBL" id="KMQ87250.1"/>
    </source>
</evidence>
<evidence type="ECO:0000256" key="1">
    <source>
        <dbReference type="SAM" id="MobiDB-lite"/>
    </source>
</evidence>
<name>A0A0J7N3G2_LASNI</name>
<evidence type="ECO:0000313" key="3">
    <source>
        <dbReference type="Proteomes" id="UP000036403"/>
    </source>
</evidence>
<proteinExistence type="predicted"/>
<gene>
    <name evidence="2" type="ORF">RF55_13516</name>
</gene>
<accession>A0A0J7N3G2</accession>
<dbReference type="EMBL" id="LBMM01010772">
    <property type="protein sequence ID" value="KMQ87250.1"/>
    <property type="molecule type" value="Genomic_DNA"/>
</dbReference>
<organism evidence="2 3">
    <name type="scientific">Lasius niger</name>
    <name type="common">Black garden ant</name>
    <dbReference type="NCBI Taxonomy" id="67767"/>
    <lineage>
        <taxon>Eukaryota</taxon>
        <taxon>Metazoa</taxon>
        <taxon>Ecdysozoa</taxon>
        <taxon>Arthropoda</taxon>
        <taxon>Hexapoda</taxon>
        <taxon>Insecta</taxon>
        <taxon>Pterygota</taxon>
        <taxon>Neoptera</taxon>
        <taxon>Endopterygota</taxon>
        <taxon>Hymenoptera</taxon>
        <taxon>Apocrita</taxon>
        <taxon>Aculeata</taxon>
        <taxon>Formicoidea</taxon>
        <taxon>Formicidae</taxon>
        <taxon>Formicinae</taxon>
        <taxon>Lasius</taxon>
        <taxon>Lasius</taxon>
    </lineage>
</organism>
<dbReference type="AlphaFoldDB" id="A0A0J7N3G2"/>
<reference evidence="2 3" key="1">
    <citation type="submission" date="2015-04" db="EMBL/GenBank/DDBJ databases">
        <title>Lasius niger genome sequencing.</title>
        <authorList>
            <person name="Konorov E.A."/>
            <person name="Nikitin M.A."/>
            <person name="Kirill M.V."/>
            <person name="Chang P."/>
        </authorList>
    </citation>
    <scope>NUCLEOTIDE SEQUENCE [LARGE SCALE GENOMIC DNA]</scope>
    <source>
        <tissue evidence="2">Whole</tissue>
    </source>
</reference>
<feature type="region of interest" description="Disordered" evidence="1">
    <location>
        <begin position="31"/>
        <end position="67"/>
    </location>
</feature>
<dbReference type="PaxDb" id="67767-A0A0J7N3G2"/>
<dbReference type="Proteomes" id="UP000036403">
    <property type="component" value="Unassembled WGS sequence"/>
</dbReference>
<comment type="caution">
    <text evidence="2">The sequence shown here is derived from an EMBL/GenBank/DDBJ whole genome shotgun (WGS) entry which is preliminary data.</text>
</comment>
<protein>
    <submittedName>
        <fullName evidence="2">Uncharacterized protein</fullName>
    </submittedName>
</protein>